<dbReference type="Pfam" id="PF12796">
    <property type="entry name" value="Ank_2"/>
    <property type="match status" value="3"/>
</dbReference>
<accession>A0A8R1I2U3</accession>
<evidence type="ECO:0000256" key="4">
    <source>
        <dbReference type="SAM" id="MobiDB-lite"/>
    </source>
</evidence>
<evidence type="ECO:0000313" key="6">
    <source>
        <dbReference type="Proteomes" id="UP000005237"/>
    </source>
</evidence>
<feature type="compositionally biased region" description="Low complexity" evidence="4">
    <location>
        <begin position="540"/>
        <end position="551"/>
    </location>
</feature>
<dbReference type="PANTHER" id="PTHR24198">
    <property type="entry name" value="ANKYRIN REPEAT AND PROTEIN KINASE DOMAIN-CONTAINING PROTEIN"/>
    <property type="match status" value="1"/>
</dbReference>
<dbReference type="EnsemblMetazoa" id="CJA19273.1">
    <property type="protein sequence ID" value="CJA19273.1"/>
    <property type="gene ID" value="WBGene00138477"/>
</dbReference>
<protein>
    <submittedName>
        <fullName evidence="5">ANK_REP_REGION domain-containing protein</fullName>
    </submittedName>
</protein>
<evidence type="ECO:0000256" key="1">
    <source>
        <dbReference type="ARBA" id="ARBA00022737"/>
    </source>
</evidence>
<feature type="compositionally biased region" description="Polar residues" evidence="4">
    <location>
        <begin position="464"/>
        <end position="477"/>
    </location>
</feature>
<feature type="region of interest" description="Disordered" evidence="4">
    <location>
        <begin position="536"/>
        <end position="658"/>
    </location>
</feature>
<dbReference type="SMART" id="SM00248">
    <property type="entry name" value="ANK"/>
    <property type="match status" value="11"/>
</dbReference>
<keyword evidence="1" id="KW-0677">Repeat</keyword>
<dbReference type="PROSITE" id="PS50297">
    <property type="entry name" value="ANK_REP_REGION"/>
    <property type="match status" value="3"/>
</dbReference>
<feature type="region of interest" description="Disordered" evidence="4">
    <location>
        <begin position="794"/>
        <end position="816"/>
    </location>
</feature>
<proteinExistence type="predicted"/>
<evidence type="ECO:0000313" key="5">
    <source>
        <dbReference type="EnsemblMetazoa" id="CJA19273.1"/>
    </source>
</evidence>
<keyword evidence="2 3" id="KW-0040">ANK repeat</keyword>
<sequence length="816" mass="92464">MALIIALDQEDQEEIQRLLDEHPEDVFTRDEDGKVALHYAASRSDMNTLQLVYLADPSLVDLSDKEGYTPLLLALMDGRTDNADFLTKNGANVHHVDVNGRNAIHWTVVCAQLDALNWAISKEVDVNLKDDAQKCTALHYSTCVEDMPSEVSQALLITLLRHKADPNSIDIDYRTPIHWCSSSGNLDALIALYNSGGDLTHKDKDQLSVLHCAASHGYHEIIEFAIGRVSKSMIDEQDRAGHTALFYAISFGHYESALKLLQHGANPNHQDHRLRTPSHNAAAKGQMRMLKLLKQFNASFDIQNYRGDVPFHEAVQSGSKDVIEWLLAMDDSVLDIPNHNGRTGLHLAAASGNLEIVILLCSKKCYVDPLMSFKNDVHTPLDIAARQNHDVVVEYLTKLCSAKSAKEFTPEYIEDWKTSFETMVAEAKKKRNQRINEKKKVRRPSTSDGMAPGTKNKEIADVGVNTSQRNTRSADSNNTKRKYSKSTSVTNLMEIPSIPKQELEALKESLANGQEVAEEDDGPAEMLDVDEEFENLPPISDLSESGSSTESENSDVSENELEPTVEIQEEKAKKEVRIDATSENGSKKKNRSTSDKETDRAKKKKKGKSIRNDRGKGKLVMRVRREPEIGSDGGDVDIFNDGDGQQSEDEDKKRDATTPVTNRKYIHERAIFQELTHLKRMQIQYGKVQEKVLVRSLISNFCKMHQLDVRNFKFTTFYAWEKFLYDALSEQLKIIYLEERERIAETHLDMKHAQSVMKLNKFDSKIRNSVPTNDQLRDMHRIYTHAAISQKLRFPPAMPKPKESSRKRFTQTRPWY</sequence>
<dbReference type="InterPro" id="IPR036770">
    <property type="entry name" value="Ankyrin_rpt-contain_sf"/>
</dbReference>
<dbReference type="InterPro" id="IPR002110">
    <property type="entry name" value="Ankyrin_rpt"/>
</dbReference>
<dbReference type="AlphaFoldDB" id="A0A8R1I2U3"/>
<keyword evidence="6" id="KW-1185">Reference proteome</keyword>
<evidence type="ECO:0000256" key="2">
    <source>
        <dbReference type="ARBA" id="ARBA00023043"/>
    </source>
</evidence>
<feature type="compositionally biased region" description="Basic residues" evidence="4">
    <location>
        <begin position="429"/>
        <end position="443"/>
    </location>
</feature>
<dbReference type="Gene3D" id="1.25.40.20">
    <property type="entry name" value="Ankyrin repeat-containing domain"/>
    <property type="match status" value="3"/>
</dbReference>
<dbReference type="PROSITE" id="PS50088">
    <property type="entry name" value="ANK_REPEAT"/>
    <property type="match status" value="4"/>
</dbReference>
<reference evidence="6" key="1">
    <citation type="submission" date="2010-08" db="EMBL/GenBank/DDBJ databases">
        <authorList>
            <consortium name="Caenorhabditis japonica Sequencing Consortium"/>
            <person name="Wilson R.K."/>
        </authorList>
    </citation>
    <scope>NUCLEOTIDE SEQUENCE [LARGE SCALE GENOMIC DNA]</scope>
    <source>
        <strain evidence="6">DF5081</strain>
    </source>
</reference>
<feature type="repeat" description="ANK" evidence="3">
    <location>
        <begin position="66"/>
        <end position="98"/>
    </location>
</feature>
<feature type="repeat" description="ANK" evidence="3">
    <location>
        <begin position="240"/>
        <end position="272"/>
    </location>
</feature>
<feature type="compositionally biased region" description="Acidic residues" evidence="4">
    <location>
        <begin position="552"/>
        <end position="563"/>
    </location>
</feature>
<organism evidence="5 6">
    <name type="scientific">Caenorhabditis japonica</name>
    <dbReference type="NCBI Taxonomy" id="281687"/>
    <lineage>
        <taxon>Eukaryota</taxon>
        <taxon>Metazoa</taxon>
        <taxon>Ecdysozoa</taxon>
        <taxon>Nematoda</taxon>
        <taxon>Chromadorea</taxon>
        <taxon>Rhabditida</taxon>
        <taxon>Rhabditina</taxon>
        <taxon>Rhabditomorpha</taxon>
        <taxon>Rhabditoidea</taxon>
        <taxon>Rhabditidae</taxon>
        <taxon>Peloderinae</taxon>
        <taxon>Caenorhabditis</taxon>
    </lineage>
</organism>
<feature type="repeat" description="ANK" evidence="3">
    <location>
        <begin position="340"/>
        <end position="360"/>
    </location>
</feature>
<feature type="region of interest" description="Disordered" evidence="4">
    <location>
        <begin position="429"/>
        <end position="496"/>
    </location>
</feature>
<dbReference type="PANTHER" id="PTHR24198:SF165">
    <property type="entry name" value="ANKYRIN REPEAT-CONTAINING PROTEIN-RELATED"/>
    <property type="match status" value="1"/>
</dbReference>
<dbReference type="Proteomes" id="UP000005237">
    <property type="component" value="Unassembled WGS sequence"/>
</dbReference>
<evidence type="ECO:0000256" key="3">
    <source>
        <dbReference type="PROSITE-ProRule" id="PRU00023"/>
    </source>
</evidence>
<name>A0A8R1I2U3_CAEJA</name>
<dbReference type="SUPFAM" id="SSF48403">
    <property type="entry name" value="Ankyrin repeat"/>
    <property type="match status" value="1"/>
</dbReference>
<feature type="repeat" description="ANK" evidence="3">
    <location>
        <begin position="172"/>
        <end position="204"/>
    </location>
</feature>
<dbReference type="Pfam" id="PF13637">
    <property type="entry name" value="Ank_4"/>
    <property type="match status" value="1"/>
</dbReference>
<reference evidence="5" key="2">
    <citation type="submission" date="2022-06" db="UniProtKB">
        <authorList>
            <consortium name="EnsemblMetazoa"/>
        </authorList>
    </citation>
    <scope>IDENTIFICATION</scope>
    <source>
        <strain evidence="5">DF5081</strain>
    </source>
</reference>
<feature type="compositionally biased region" description="Basic and acidic residues" evidence="4">
    <location>
        <begin position="568"/>
        <end position="580"/>
    </location>
</feature>